<organism evidence="2 3">
    <name type="scientific">Meloidogyne enterolobii</name>
    <name type="common">Root-knot nematode worm</name>
    <name type="synonym">Meloidogyne mayaguensis</name>
    <dbReference type="NCBI Taxonomy" id="390850"/>
    <lineage>
        <taxon>Eukaryota</taxon>
        <taxon>Metazoa</taxon>
        <taxon>Ecdysozoa</taxon>
        <taxon>Nematoda</taxon>
        <taxon>Chromadorea</taxon>
        <taxon>Rhabditida</taxon>
        <taxon>Tylenchina</taxon>
        <taxon>Tylenchomorpha</taxon>
        <taxon>Tylenchoidea</taxon>
        <taxon>Meloidogynidae</taxon>
        <taxon>Meloidogyninae</taxon>
        <taxon>Meloidogyne</taxon>
    </lineage>
</organism>
<dbReference type="Proteomes" id="UP000580250">
    <property type="component" value="Unassembled WGS sequence"/>
</dbReference>
<accession>A0A6V7XJW3</accession>
<dbReference type="EMBL" id="CAJEWN010001715">
    <property type="protein sequence ID" value="CAD2199573.1"/>
    <property type="molecule type" value="Genomic_DNA"/>
</dbReference>
<evidence type="ECO:0000256" key="1">
    <source>
        <dbReference type="SAM" id="Coils"/>
    </source>
</evidence>
<sequence>MDTKIIKIKQHQEKSEKLEKLFHQKRKLTKYSSINSLNLKLFLMCFFVCFDNNNCFLFKKAEAMPLLHLLRMYRSSNNNNQNVNPNGLLFTNTNYFYHPNQNNQRLNYFGNTLLRMKSNNVKYDEMKKRSNNNIFNNQALDDDNDAIVAGLLRQERNEMNAGAPKMYAQNIGELGSTMFRFG</sequence>
<proteinExistence type="predicted"/>
<keyword evidence="1" id="KW-0175">Coiled coil</keyword>
<name>A0A6V7XJW3_MELEN</name>
<comment type="caution">
    <text evidence="2">The sequence shown here is derived from an EMBL/GenBank/DDBJ whole genome shotgun (WGS) entry which is preliminary data.</text>
</comment>
<reference evidence="2 3" key="1">
    <citation type="submission" date="2020-08" db="EMBL/GenBank/DDBJ databases">
        <authorList>
            <person name="Koutsovoulos G."/>
            <person name="Danchin GJ E."/>
        </authorList>
    </citation>
    <scope>NUCLEOTIDE SEQUENCE [LARGE SCALE GENOMIC DNA]</scope>
</reference>
<dbReference type="OrthoDB" id="5896643at2759"/>
<evidence type="ECO:0000313" key="2">
    <source>
        <dbReference type="EMBL" id="CAD2199573.1"/>
    </source>
</evidence>
<gene>
    <name evidence="2" type="ORF">MENT_LOCUS52977</name>
</gene>
<dbReference type="AlphaFoldDB" id="A0A6V7XJW3"/>
<feature type="coiled-coil region" evidence="1">
    <location>
        <begin position="1"/>
        <end position="28"/>
    </location>
</feature>
<protein>
    <submittedName>
        <fullName evidence="2">Uncharacterized protein</fullName>
    </submittedName>
</protein>
<evidence type="ECO:0000313" key="3">
    <source>
        <dbReference type="Proteomes" id="UP000580250"/>
    </source>
</evidence>